<dbReference type="Pfam" id="PF02518">
    <property type="entry name" value="HATPase_c"/>
    <property type="match status" value="1"/>
</dbReference>
<protein>
    <recommendedName>
        <fullName evidence="3">histidine kinase</fullName>
        <ecNumber evidence="3">2.7.13.3</ecNumber>
    </recommendedName>
</protein>
<dbReference type="InterPro" id="IPR003594">
    <property type="entry name" value="HATPase_dom"/>
</dbReference>
<keyword evidence="8 12" id="KW-1133">Transmembrane helix</keyword>
<evidence type="ECO:0000313" key="15">
    <source>
        <dbReference type="Proteomes" id="UP000199263"/>
    </source>
</evidence>
<evidence type="ECO:0000256" key="8">
    <source>
        <dbReference type="ARBA" id="ARBA00022989"/>
    </source>
</evidence>
<reference evidence="14 15" key="1">
    <citation type="submission" date="2016-10" db="EMBL/GenBank/DDBJ databases">
        <authorList>
            <person name="de Groot N.N."/>
        </authorList>
    </citation>
    <scope>NUCLEOTIDE SEQUENCE [LARGE SCALE GENOMIC DNA]</scope>
    <source>
        <strain evidence="14 15">DSM 12992</strain>
    </source>
</reference>
<keyword evidence="10 12" id="KW-0472">Membrane</keyword>
<dbReference type="GO" id="GO:0000155">
    <property type="term" value="F:phosphorelay sensor kinase activity"/>
    <property type="evidence" value="ECO:0007669"/>
    <property type="project" value="InterPro"/>
</dbReference>
<dbReference type="GO" id="GO:0005886">
    <property type="term" value="C:plasma membrane"/>
    <property type="evidence" value="ECO:0007669"/>
    <property type="project" value="TreeGrafter"/>
</dbReference>
<dbReference type="Pfam" id="PF00512">
    <property type="entry name" value="HisKA"/>
    <property type="match status" value="1"/>
</dbReference>
<dbReference type="InterPro" id="IPR003661">
    <property type="entry name" value="HisK_dim/P_dom"/>
</dbReference>
<keyword evidence="4" id="KW-0597">Phosphoprotein</keyword>
<dbReference type="Gene3D" id="3.30.565.10">
    <property type="entry name" value="Histidine kinase-like ATPase, C-terminal domain"/>
    <property type="match status" value="1"/>
</dbReference>
<keyword evidence="11" id="KW-0175">Coiled coil</keyword>
<comment type="catalytic activity">
    <reaction evidence="1">
        <text>ATP + protein L-histidine = ADP + protein N-phospho-L-histidine.</text>
        <dbReference type="EC" id="2.7.13.3"/>
    </reaction>
</comment>
<dbReference type="RefSeq" id="WP_090092705.1">
    <property type="nucleotide sequence ID" value="NZ_FOMG01000022.1"/>
</dbReference>
<evidence type="ECO:0000256" key="1">
    <source>
        <dbReference type="ARBA" id="ARBA00000085"/>
    </source>
</evidence>
<dbReference type="PRINTS" id="PR00344">
    <property type="entry name" value="BCTRLSENSOR"/>
</dbReference>
<dbReference type="AlphaFoldDB" id="A0A1I1PZJ2"/>
<evidence type="ECO:0000256" key="7">
    <source>
        <dbReference type="ARBA" id="ARBA00022777"/>
    </source>
</evidence>
<keyword evidence="15" id="KW-1185">Reference proteome</keyword>
<dbReference type="SUPFAM" id="SSF55874">
    <property type="entry name" value="ATPase domain of HSP90 chaperone/DNA topoisomerase II/histidine kinase"/>
    <property type="match status" value="1"/>
</dbReference>
<dbReference type="InterPro" id="IPR036097">
    <property type="entry name" value="HisK_dim/P_sf"/>
</dbReference>
<dbReference type="PROSITE" id="PS50109">
    <property type="entry name" value="HIS_KIN"/>
    <property type="match status" value="1"/>
</dbReference>
<dbReference type="PANTHER" id="PTHR45528:SF8">
    <property type="entry name" value="HISTIDINE KINASE"/>
    <property type="match status" value="1"/>
</dbReference>
<dbReference type="CDD" id="cd00075">
    <property type="entry name" value="HATPase"/>
    <property type="match status" value="1"/>
</dbReference>
<dbReference type="SMART" id="SM00388">
    <property type="entry name" value="HisKA"/>
    <property type="match status" value="1"/>
</dbReference>
<keyword evidence="6 12" id="KW-0812">Transmembrane</keyword>
<evidence type="ECO:0000256" key="11">
    <source>
        <dbReference type="SAM" id="Coils"/>
    </source>
</evidence>
<evidence type="ECO:0000256" key="9">
    <source>
        <dbReference type="ARBA" id="ARBA00023012"/>
    </source>
</evidence>
<gene>
    <name evidence="14" type="ORF">SAMN05421842_12222</name>
</gene>
<dbReference type="InterPro" id="IPR050398">
    <property type="entry name" value="HssS/ArlS-like"/>
</dbReference>
<dbReference type="EMBL" id="FOMG01000022">
    <property type="protein sequence ID" value="SFD15314.1"/>
    <property type="molecule type" value="Genomic_DNA"/>
</dbReference>
<dbReference type="STRING" id="119641.SAMN05421842_12222"/>
<dbReference type="InterPro" id="IPR036890">
    <property type="entry name" value="HATPase_C_sf"/>
</dbReference>
<name>A0A1I1PZJ2_9CLOT</name>
<dbReference type="Proteomes" id="UP000199263">
    <property type="component" value="Unassembled WGS sequence"/>
</dbReference>
<dbReference type="SMART" id="SM00387">
    <property type="entry name" value="HATPase_c"/>
    <property type="match status" value="1"/>
</dbReference>
<evidence type="ECO:0000256" key="4">
    <source>
        <dbReference type="ARBA" id="ARBA00022553"/>
    </source>
</evidence>
<evidence type="ECO:0000256" key="2">
    <source>
        <dbReference type="ARBA" id="ARBA00004141"/>
    </source>
</evidence>
<evidence type="ECO:0000256" key="10">
    <source>
        <dbReference type="ARBA" id="ARBA00023136"/>
    </source>
</evidence>
<dbReference type="SUPFAM" id="SSF47384">
    <property type="entry name" value="Homodimeric domain of signal transducing histidine kinase"/>
    <property type="match status" value="1"/>
</dbReference>
<keyword evidence="9" id="KW-0902">Two-component regulatory system</keyword>
<evidence type="ECO:0000259" key="13">
    <source>
        <dbReference type="PROSITE" id="PS50109"/>
    </source>
</evidence>
<organism evidence="14 15">
    <name type="scientific">Clostridium uliginosum</name>
    <dbReference type="NCBI Taxonomy" id="119641"/>
    <lineage>
        <taxon>Bacteria</taxon>
        <taxon>Bacillati</taxon>
        <taxon>Bacillota</taxon>
        <taxon>Clostridia</taxon>
        <taxon>Eubacteriales</taxon>
        <taxon>Clostridiaceae</taxon>
        <taxon>Clostridium</taxon>
    </lineage>
</organism>
<feature type="domain" description="Histidine kinase" evidence="13">
    <location>
        <begin position="87"/>
        <end position="297"/>
    </location>
</feature>
<dbReference type="InterPro" id="IPR005467">
    <property type="entry name" value="His_kinase_dom"/>
</dbReference>
<dbReference type="PANTHER" id="PTHR45528">
    <property type="entry name" value="SENSOR HISTIDINE KINASE CPXA"/>
    <property type="match status" value="1"/>
</dbReference>
<evidence type="ECO:0000256" key="12">
    <source>
        <dbReference type="SAM" id="Phobius"/>
    </source>
</evidence>
<feature type="coiled-coil region" evidence="11">
    <location>
        <begin position="53"/>
        <end position="87"/>
    </location>
</feature>
<sequence>MEVALIFLITFIIFLFVVLYNVKRQIKNILSQIKEINSGDLNNISVSLVNNDVIELAAEINRIINTKDELRIEVLKSEKNLKESIANISHDFRTPLTSIIGYIQLLGRSKLDEKQRGYLEITQNKSYELKNLADDFFELSVLESSEVTPIFTRINVENLLSYVILENIKMIEDANLNLEVNISHKPVFIYADEAMLKRIMQNLISNAVKYSKKDFIITLEEKDQVRIKVKNSIDDEENIDTEKLFERFYKCDKARSKKGTGLGLAIVKLLTEKMNGTVSAIAIRGYLEIVINFKVIK</sequence>
<dbReference type="EC" id="2.7.13.3" evidence="3"/>
<keyword evidence="5" id="KW-0808">Transferase</keyword>
<keyword evidence="7 14" id="KW-0418">Kinase</keyword>
<comment type="subcellular location">
    <subcellularLocation>
        <location evidence="2">Membrane</location>
        <topology evidence="2">Multi-pass membrane protein</topology>
    </subcellularLocation>
</comment>
<dbReference type="InterPro" id="IPR004358">
    <property type="entry name" value="Sig_transdc_His_kin-like_C"/>
</dbReference>
<feature type="transmembrane region" description="Helical" evidence="12">
    <location>
        <begin position="6"/>
        <end position="22"/>
    </location>
</feature>
<dbReference type="Gene3D" id="1.10.287.130">
    <property type="match status" value="1"/>
</dbReference>
<evidence type="ECO:0000313" key="14">
    <source>
        <dbReference type="EMBL" id="SFD15314.1"/>
    </source>
</evidence>
<accession>A0A1I1PZJ2</accession>
<evidence type="ECO:0000256" key="6">
    <source>
        <dbReference type="ARBA" id="ARBA00022692"/>
    </source>
</evidence>
<evidence type="ECO:0000256" key="5">
    <source>
        <dbReference type="ARBA" id="ARBA00022679"/>
    </source>
</evidence>
<evidence type="ECO:0000256" key="3">
    <source>
        <dbReference type="ARBA" id="ARBA00012438"/>
    </source>
</evidence>
<dbReference type="OrthoDB" id="9792991at2"/>
<proteinExistence type="predicted"/>
<dbReference type="CDD" id="cd00082">
    <property type="entry name" value="HisKA"/>
    <property type="match status" value="1"/>
</dbReference>